<gene>
    <name evidence="2" type="ORF">JKP88DRAFT_181010</name>
</gene>
<evidence type="ECO:0000259" key="1">
    <source>
        <dbReference type="Pfam" id="PF07534"/>
    </source>
</evidence>
<reference evidence="2" key="1">
    <citation type="submission" date="2021-02" db="EMBL/GenBank/DDBJ databases">
        <title>First Annotated Genome of the Yellow-green Alga Tribonema minus.</title>
        <authorList>
            <person name="Mahan K.M."/>
        </authorList>
    </citation>
    <scope>NUCLEOTIDE SEQUENCE</scope>
    <source>
        <strain evidence="2">UTEX B ZZ1240</strain>
    </source>
</reference>
<dbReference type="Pfam" id="PF07534">
    <property type="entry name" value="TLD"/>
    <property type="match status" value="1"/>
</dbReference>
<dbReference type="SUPFAM" id="SSF54695">
    <property type="entry name" value="POZ domain"/>
    <property type="match status" value="1"/>
</dbReference>
<feature type="domain" description="TLDc" evidence="1">
    <location>
        <begin position="157"/>
        <end position="285"/>
    </location>
</feature>
<dbReference type="InterPro" id="IPR006571">
    <property type="entry name" value="TLDc_dom"/>
</dbReference>
<organism evidence="2 3">
    <name type="scientific">Tribonema minus</name>
    <dbReference type="NCBI Taxonomy" id="303371"/>
    <lineage>
        <taxon>Eukaryota</taxon>
        <taxon>Sar</taxon>
        <taxon>Stramenopiles</taxon>
        <taxon>Ochrophyta</taxon>
        <taxon>PX clade</taxon>
        <taxon>Xanthophyceae</taxon>
        <taxon>Tribonematales</taxon>
        <taxon>Tribonemataceae</taxon>
        <taxon>Tribonema</taxon>
    </lineage>
</organism>
<keyword evidence="3" id="KW-1185">Reference proteome</keyword>
<dbReference type="OrthoDB" id="25620at2759"/>
<dbReference type="Proteomes" id="UP000664859">
    <property type="component" value="Unassembled WGS sequence"/>
</dbReference>
<evidence type="ECO:0000313" key="2">
    <source>
        <dbReference type="EMBL" id="KAG5184742.1"/>
    </source>
</evidence>
<dbReference type="AlphaFoldDB" id="A0A835YZL9"/>
<dbReference type="InterPro" id="IPR011333">
    <property type="entry name" value="SKP1/BTB/POZ_sf"/>
</dbReference>
<proteinExistence type="predicted"/>
<protein>
    <recommendedName>
        <fullName evidence="1">TLDc domain-containing protein</fullName>
    </recommendedName>
</protein>
<name>A0A835YZL9_9STRA</name>
<accession>A0A835YZL9</accession>
<evidence type="ECO:0000313" key="3">
    <source>
        <dbReference type="Proteomes" id="UP000664859"/>
    </source>
</evidence>
<dbReference type="EMBL" id="JAFCMP010000153">
    <property type="protein sequence ID" value="KAG5184742.1"/>
    <property type="molecule type" value="Genomic_DNA"/>
</dbReference>
<dbReference type="Gene3D" id="3.30.710.10">
    <property type="entry name" value="Potassium Channel Kv1.1, Chain A"/>
    <property type="match status" value="1"/>
</dbReference>
<comment type="caution">
    <text evidence="2">The sequence shown here is derived from an EMBL/GenBank/DDBJ whole genome shotgun (WGS) entry which is preliminary data.</text>
</comment>
<sequence length="557" mass="61085">MFFIVAVLQEYQPPSVLILNVGGAKLRVKRSALTHVDDSKLAWMFSGRWDHVLPRNHSGRKFLDLDVKWFSPITDFLSKLSSGAAADEVRLPVSQLSDDDKLGVQACAEMFGLCHILARELNLRPLLVQQALANLAQHVASVAHLGQESKRVVGWSAPWQLLYQSSVHGATAQEFHRLCDCKPHTICLAIDNEGNMFGGYTSVAWTSSDGWQADPAAFLFYEGRGSAALQCYSQKGTSPEHSIRHHSSLWPTFGGGHDLRFKSSSAGTITYSSSSKTYHTMPINGTSGTVIDLFVWQVPQTGGSAPAATDADDTVLNQPACRLSYTSDSTPPVAFRADLSSLTGPATALSFRFGLWLKEQLDMYAIELRAVKHRTELFASEKTFMQQLIAAMSPDDVNGRKRAWLEKVRTHNCTHSTGGTDPPATPSPLKGVHHGIVYITCWGTGQLCTMRETFTQLGDETPLAKKYASDVWAANIESAALDEDGCVIEDHNAECFQKLVNVMRLRAMVRRPDFSSTVGSSKPAPMPAHLARAMASMLEYLMIDSEQFFGTLDSPVA</sequence>